<dbReference type="SUPFAM" id="SSF52317">
    <property type="entry name" value="Class I glutamine amidotransferase-like"/>
    <property type="match status" value="1"/>
</dbReference>
<feature type="chain" id="PRO_5001709564" evidence="1">
    <location>
        <begin position="39"/>
        <end position="848"/>
    </location>
</feature>
<dbReference type="PANTHER" id="PTHR12993">
    <property type="entry name" value="N-ACETYLGLUCOSAMINYL-PHOSPHATIDYLINOSITOL DE-N-ACETYLASE-RELATED"/>
    <property type="match status" value="1"/>
</dbReference>
<dbReference type="GO" id="GO:0016811">
    <property type="term" value="F:hydrolase activity, acting on carbon-nitrogen (but not peptide) bonds, in linear amides"/>
    <property type="evidence" value="ECO:0007669"/>
    <property type="project" value="TreeGrafter"/>
</dbReference>
<dbReference type="Pfam" id="PF10633">
    <property type="entry name" value="NPCBM_assoc"/>
    <property type="match status" value="2"/>
</dbReference>
<sequence length="848" mass="94696">MRNRMLSHRMFVTCCAGLTSLAVITSFVMLSAVQTVHADRGIVDLWKAILPVTTVASAMNTGAHPDDEHSATLAYLSLGRGIETTSLIANRGEGGQNEIGDELGHSLGIIRTRELQEASKISNVNLINLSEQINDPIYDFGFSKSPDETLEKWGEQHTYERLIRHIRQVRPDIVIPAFLNEESTHGHHRAMNVITVRAFEDAANPSVFPEQIKAGLSPWQVKKLYVPANAKDYTVRIPIGDYDQRYGASYKQLGEESRFMHKSQGMGRHYDEGPDFVYYKLAKSVGPIKQKEADLFEGISFTFEEWAKELARQKQAGRLSQKIHQLQNDAAQILHAYPDFLQVAKSIHRMKKNVTDTIREAKSADLTAESRVDVLHRLQIKEHQLDKASAKALSLVGKVTSSGNELIPGQTAKVTVTAYNGSQVAIKNVRITLRTPDGWKVKPTGPTTFGQVGYNQRVSVTYDVHIPKDTDKFHPYRLPILSSDITYNAFGEDATLHAVPQATVGILPPFSLSLNPNATVLNTLQQNQEIPIQVTVKNYTPGASEPTISLMLPAGWTVKPASSKLSFAQKGETRSISFRVTPSPKVKNGTYEITAKASATGLGSHENVQVITYPHIGTTYYIHPATLAIQAFDLRIEKNRKVGYISSGFDQIDHYLRQVGINVVNLDAKAVESGDLQQYDTIVLGIRAYGFRPELIPSNKRLLQYVENGGNLIVQYHKPEDKWTPDLAPYPITIGQPLIKWRVTDENSKVTMLQPAHPLFTTPNKITAQDWKDWVQDRSAYNPSAWGKEYTELISHGDPNEKEFTGTYLTAKYGKGSYTYSSLVWYRQIPNLVPGAIRMFVNMISLKQ</sequence>
<evidence type="ECO:0000259" key="2">
    <source>
        <dbReference type="Pfam" id="PF10633"/>
    </source>
</evidence>
<evidence type="ECO:0000313" key="4">
    <source>
        <dbReference type="Proteomes" id="UP000005850"/>
    </source>
</evidence>
<proteinExistence type="predicted"/>
<evidence type="ECO:0000256" key="1">
    <source>
        <dbReference type="SAM" id="SignalP"/>
    </source>
</evidence>
<dbReference type="STRING" id="1042163.BRLA_c036130"/>
<dbReference type="KEGG" id="blr:BRLA_c036130"/>
<evidence type="ECO:0000313" key="3">
    <source>
        <dbReference type="EMBL" id="AIG27915.1"/>
    </source>
</evidence>
<dbReference type="InterPro" id="IPR003737">
    <property type="entry name" value="GlcNAc_PI_deacetylase-related"/>
</dbReference>
<feature type="domain" description="Alpha-galactosidase NEW3" evidence="2">
    <location>
        <begin position="543"/>
        <end position="598"/>
    </location>
</feature>
<dbReference type="Gene3D" id="3.40.50.10320">
    <property type="entry name" value="LmbE-like"/>
    <property type="match status" value="1"/>
</dbReference>
<feature type="signal peptide" evidence="1">
    <location>
        <begin position="1"/>
        <end position="38"/>
    </location>
</feature>
<dbReference type="eggNOG" id="COG1361">
    <property type="taxonomic scope" value="Bacteria"/>
</dbReference>
<protein>
    <submittedName>
        <fullName evidence="3">Mycothiol conjugate amidase Mca</fullName>
    </submittedName>
</protein>
<dbReference type="Pfam" id="PF02585">
    <property type="entry name" value="PIG-L"/>
    <property type="match status" value="1"/>
</dbReference>
<dbReference type="AlphaFoldDB" id="A0A075REX8"/>
<keyword evidence="4" id="KW-1185">Reference proteome</keyword>
<dbReference type="eggNOG" id="COG2120">
    <property type="taxonomic scope" value="Bacteria"/>
</dbReference>
<dbReference type="HOGENOM" id="CLU_347750_0_0_9"/>
<dbReference type="InterPro" id="IPR018905">
    <property type="entry name" value="A-galactase_NEW3"/>
</dbReference>
<dbReference type="InterPro" id="IPR024078">
    <property type="entry name" value="LmbE-like_dom_sf"/>
</dbReference>
<dbReference type="SUPFAM" id="SSF102588">
    <property type="entry name" value="LmbE-like"/>
    <property type="match status" value="1"/>
</dbReference>
<reference evidence="3 4" key="1">
    <citation type="journal article" date="2011" name="J. Bacteriol.">
        <title>Genome sequence of Brevibacillus laterosporus LMG 15441, a pathogen of invertebrates.</title>
        <authorList>
            <person name="Djukic M."/>
            <person name="Poehlein A."/>
            <person name="Thurmer A."/>
            <person name="Daniel R."/>
        </authorList>
    </citation>
    <scope>NUCLEOTIDE SEQUENCE [LARGE SCALE GENOMIC DNA]</scope>
    <source>
        <strain evidence="3 4">LMG 15441</strain>
    </source>
</reference>
<dbReference type="EMBL" id="CP007806">
    <property type="protein sequence ID" value="AIG27915.1"/>
    <property type="molecule type" value="Genomic_DNA"/>
</dbReference>
<dbReference type="InterPro" id="IPR029062">
    <property type="entry name" value="Class_I_gatase-like"/>
</dbReference>
<organism evidence="3 4">
    <name type="scientific">Brevibacillus laterosporus LMG 15441</name>
    <dbReference type="NCBI Taxonomy" id="1042163"/>
    <lineage>
        <taxon>Bacteria</taxon>
        <taxon>Bacillati</taxon>
        <taxon>Bacillota</taxon>
        <taxon>Bacilli</taxon>
        <taxon>Bacillales</taxon>
        <taxon>Paenibacillaceae</taxon>
        <taxon>Brevibacillus</taxon>
    </lineage>
</organism>
<gene>
    <name evidence="3" type="primary">mca</name>
    <name evidence="3" type="ORF">BRLA_c036130</name>
</gene>
<dbReference type="PANTHER" id="PTHR12993:SF11">
    <property type="entry name" value="N-ACETYLGLUCOSAMINYL-PHOSPHATIDYLINOSITOL DE-N-ACETYLASE"/>
    <property type="match status" value="1"/>
</dbReference>
<name>A0A075REX8_BRELA</name>
<accession>A0A075REX8</accession>
<dbReference type="Proteomes" id="UP000005850">
    <property type="component" value="Chromosome"/>
</dbReference>
<feature type="domain" description="Alpha-galactosidase NEW3" evidence="2">
    <location>
        <begin position="407"/>
        <end position="473"/>
    </location>
</feature>
<keyword evidence="1" id="KW-0732">Signal</keyword>